<protein>
    <submittedName>
        <fullName evidence="4">Aminoglycoside 6'-N-acetyltransferase</fullName>
    </submittedName>
</protein>
<evidence type="ECO:0000313" key="5">
    <source>
        <dbReference type="Proteomes" id="UP000199103"/>
    </source>
</evidence>
<dbReference type="SUPFAM" id="SSF55729">
    <property type="entry name" value="Acyl-CoA N-acyltransferases (Nat)"/>
    <property type="match status" value="1"/>
</dbReference>
<evidence type="ECO:0000313" key="4">
    <source>
        <dbReference type="EMBL" id="SDS35446.1"/>
    </source>
</evidence>
<evidence type="ECO:0000259" key="3">
    <source>
        <dbReference type="PROSITE" id="PS51186"/>
    </source>
</evidence>
<keyword evidence="4" id="KW-0808">Transferase</keyword>
<feature type="domain" description="N-acetyltransferase" evidence="3">
    <location>
        <begin position="64"/>
        <end position="232"/>
    </location>
</feature>
<reference evidence="4 5" key="1">
    <citation type="submission" date="2016-10" db="EMBL/GenBank/DDBJ databases">
        <authorList>
            <person name="de Groot N.N."/>
        </authorList>
    </citation>
    <scope>NUCLEOTIDE SEQUENCE [LARGE SCALE GENOMIC DNA]</scope>
    <source>
        <strain evidence="4 5">DSM 21800</strain>
    </source>
</reference>
<dbReference type="PANTHER" id="PTHR31438">
    <property type="entry name" value="LYSINE N-ACYLTRANSFERASE C17G9.06C-RELATED"/>
    <property type="match status" value="1"/>
</dbReference>
<keyword evidence="1" id="KW-0046">Antibiotic resistance</keyword>
<evidence type="ECO:0000256" key="1">
    <source>
        <dbReference type="ARBA" id="ARBA00023251"/>
    </source>
</evidence>
<evidence type="ECO:0000256" key="2">
    <source>
        <dbReference type="SAM" id="MobiDB-lite"/>
    </source>
</evidence>
<dbReference type="InterPro" id="IPR000182">
    <property type="entry name" value="GNAT_dom"/>
</dbReference>
<feature type="region of interest" description="Disordered" evidence="2">
    <location>
        <begin position="1"/>
        <end position="24"/>
    </location>
</feature>
<dbReference type="GO" id="GO:0046677">
    <property type="term" value="P:response to antibiotic"/>
    <property type="evidence" value="ECO:0007669"/>
    <property type="project" value="UniProtKB-KW"/>
</dbReference>
<dbReference type="AlphaFoldDB" id="A0A1H1RIU0"/>
<dbReference type="PROSITE" id="PS51186">
    <property type="entry name" value="GNAT"/>
    <property type="match status" value="1"/>
</dbReference>
<dbReference type="InterPro" id="IPR016181">
    <property type="entry name" value="Acyl_CoA_acyltransferase"/>
</dbReference>
<accession>A0A1H1RIU0</accession>
<keyword evidence="5" id="KW-1185">Reference proteome</keyword>
<organism evidence="4 5">
    <name type="scientific">Microlunatus soli</name>
    <dbReference type="NCBI Taxonomy" id="630515"/>
    <lineage>
        <taxon>Bacteria</taxon>
        <taxon>Bacillati</taxon>
        <taxon>Actinomycetota</taxon>
        <taxon>Actinomycetes</taxon>
        <taxon>Propionibacteriales</taxon>
        <taxon>Propionibacteriaceae</taxon>
        <taxon>Microlunatus</taxon>
    </lineage>
</organism>
<dbReference type="GO" id="GO:0016410">
    <property type="term" value="F:N-acyltransferase activity"/>
    <property type="evidence" value="ECO:0007669"/>
    <property type="project" value="TreeGrafter"/>
</dbReference>
<name>A0A1H1RIU0_9ACTN</name>
<gene>
    <name evidence="4" type="ORF">SAMN04489812_1659</name>
</gene>
<dbReference type="Pfam" id="PF13523">
    <property type="entry name" value="Acetyltransf_8"/>
    <property type="match status" value="1"/>
</dbReference>
<dbReference type="PANTHER" id="PTHR31438:SF1">
    <property type="entry name" value="LYSINE N-ACYLTRANSFERASE C17G9.06C-RELATED"/>
    <property type="match status" value="1"/>
</dbReference>
<proteinExistence type="predicted"/>
<sequence length="239" mass="25974">MTTVTVRQQDGTRSTEPAGPADDCRPESWLAAARRLVAPGAGEPVAVDLSGAVKRFQVDDDLGVLLRPMTAGDLPDVLRWRRADHVRRWFPGPEPTKESIEQHYRPRIDDPDAVRMSVVEVNGRSIGLLQDYVIADQPGAITPAPDPSAVGGDYLIGEPSFLGRGLGTRMLWSWLQLLPATRPAARSVVVAPDHRNTGSLRTVAKVGFRQGIWFDERQPDGSVATLIACVLDLAEVIGD</sequence>
<feature type="compositionally biased region" description="Polar residues" evidence="2">
    <location>
        <begin position="1"/>
        <end position="15"/>
    </location>
</feature>
<dbReference type="STRING" id="630515.SAMN04489812_1659"/>
<dbReference type="OrthoDB" id="9814648at2"/>
<dbReference type="EMBL" id="LT629772">
    <property type="protein sequence ID" value="SDS35446.1"/>
    <property type="molecule type" value="Genomic_DNA"/>
</dbReference>
<dbReference type="Gene3D" id="3.40.630.30">
    <property type="match status" value="1"/>
</dbReference>
<dbReference type="RefSeq" id="WP_091522804.1">
    <property type="nucleotide sequence ID" value="NZ_LT629772.1"/>
</dbReference>
<dbReference type="Proteomes" id="UP000199103">
    <property type="component" value="Chromosome I"/>
</dbReference>